<gene>
    <name evidence="2" type="ORF">BU16DRAFT_546384</name>
</gene>
<name>A0A6A6RBX5_9PEZI</name>
<dbReference type="Pfam" id="PF10282">
    <property type="entry name" value="Lactonase"/>
    <property type="match status" value="1"/>
</dbReference>
<feature type="signal peptide" evidence="1">
    <location>
        <begin position="1"/>
        <end position="20"/>
    </location>
</feature>
<dbReference type="InterPro" id="IPR019405">
    <property type="entry name" value="Lactonase_7-beta_prop"/>
</dbReference>
<dbReference type="OrthoDB" id="10006285at2759"/>
<dbReference type="PROSITE" id="PS51257">
    <property type="entry name" value="PROKAR_LIPOPROTEIN"/>
    <property type="match status" value="1"/>
</dbReference>
<accession>A0A6A6RBX5</accession>
<proteinExistence type="predicted"/>
<evidence type="ECO:0000313" key="2">
    <source>
        <dbReference type="EMBL" id="KAF2500937.1"/>
    </source>
</evidence>
<dbReference type="EMBL" id="MU004182">
    <property type="protein sequence ID" value="KAF2500937.1"/>
    <property type="molecule type" value="Genomic_DNA"/>
</dbReference>
<organism evidence="2 3">
    <name type="scientific">Lophium mytilinum</name>
    <dbReference type="NCBI Taxonomy" id="390894"/>
    <lineage>
        <taxon>Eukaryota</taxon>
        <taxon>Fungi</taxon>
        <taxon>Dikarya</taxon>
        <taxon>Ascomycota</taxon>
        <taxon>Pezizomycotina</taxon>
        <taxon>Dothideomycetes</taxon>
        <taxon>Pleosporomycetidae</taxon>
        <taxon>Mytilinidiales</taxon>
        <taxon>Mytilinidiaceae</taxon>
        <taxon>Lophium</taxon>
    </lineage>
</organism>
<keyword evidence="1" id="KW-0732">Signal</keyword>
<dbReference type="Gene3D" id="2.130.10.10">
    <property type="entry name" value="YVTN repeat-like/Quinoprotein amine dehydrogenase"/>
    <property type="match status" value="1"/>
</dbReference>
<evidence type="ECO:0008006" key="4">
    <source>
        <dbReference type="Google" id="ProtNLM"/>
    </source>
</evidence>
<feature type="chain" id="PRO_5025427749" description="3-carboxymuconate cyclase" evidence="1">
    <location>
        <begin position="21"/>
        <end position="387"/>
    </location>
</feature>
<dbReference type="AlphaFoldDB" id="A0A6A6RBX5"/>
<dbReference type="InterPro" id="IPR011048">
    <property type="entry name" value="Haem_d1_sf"/>
</dbReference>
<keyword evidence="3" id="KW-1185">Reference proteome</keyword>
<dbReference type="InterPro" id="IPR015943">
    <property type="entry name" value="WD40/YVTN_repeat-like_dom_sf"/>
</dbReference>
<sequence length="387" mass="39097">MIRPIVTLSVFSTLLSCINAAPSCPASKSKAIYFISNEPSNAVVALKINHDGTLSPGSTTLTGGAGGSGTNGNTTAGPDALFSQGALTVSGNFLFAVNPGSSTLSAFAISPHDPTHLTPIGAPVSTLGDFPISVAAHPHHNTICVATTGARAGIACGTYSPKGLTPFDTLREFDLAQTTPPAGPLATVSQTFFSADGSQLLTTVKGAPPLNTTGYVSSFPFAQGKVGMKDTRSSPAGTAVLFGVAKIPGTNDVLIADAAFGAVITTTSAAGVTSVVGDEKLVIQGQMATCWAGWSEASGSGFVTDVLVNRLVEVTREGRLGRVFESGNGNGGYIDLVAVGSFVYALAPGDVAHVTVFDVVSGGKIGEVENFRVEGVGKAAQGMAVSW</sequence>
<dbReference type="SUPFAM" id="SSF51004">
    <property type="entry name" value="C-terminal (heme d1) domain of cytochrome cd1-nitrite reductase"/>
    <property type="match status" value="1"/>
</dbReference>
<reference evidence="2" key="1">
    <citation type="journal article" date="2020" name="Stud. Mycol.">
        <title>101 Dothideomycetes genomes: a test case for predicting lifestyles and emergence of pathogens.</title>
        <authorList>
            <person name="Haridas S."/>
            <person name="Albert R."/>
            <person name="Binder M."/>
            <person name="Bloem J."/>
            <person name="Labutti K."/>
            <person name="Salamov A."/>
            <person name="Andreopoulos B."/>
            <person name="Baker S."/>
            <person name="Barry K."/>
            <person name="Bills G."/>
            <person name="Bluhm B."/>
            <person name="Cannon C."/>
            <person name="Castanera R."/>
            <person name="Culley D."/>
            <person name="Daum C."/>
            <person name="Ezra D."/>
            <person name="Gonzalez J."/>
            <person name="Henrissat B."/>
            <person name="Kuo A."/>
            <person name="Liang C."/>
            <person name="Lipzen A."/>
            <person name="Lutzoni F."/>
            <person name="Magnuson J."/>
            <person name="Mondo S."/>
            <person name="Nolan M."/>
            <person name="Ohm R."/>
            <person name="Pangilinan J."/>
            <person name="Park H.-J."/>
            <person name="Ramirez L."/>
            <person name="Alfaro M."/>
            <person name="Sun H."/>
            <person name="Tritt A."/>
            <person name="Yoshinaga Y."/>
            <person name="Zwiers L.-H."/>
            <person name="Turgeon B."/>
            <person name="Goodwin S."/>
            <person name="Spatafora J."/>
            <person name="Crous P."/>
            <person name="Grigoriev I."/>
        </authorList>
    </citation>
    <scope>NUCLEOTIDE SEQUENCE</scope>
    <source>
        <strain evidence="2">CBS 269.34</strain>
    </source>
</reference>
<evidence type="ECO:0000313" key="3">
    <source>
        <dbReference type="Proteomes" id="UP000799750"/>
    </source>
</evidence>
<protein>
    <recommendedName>
        <fullName evidence="4">3-carboxymuconate cyclase</fullName>
    </recommendedName>
</protein>
<evidence type="ECO:0000256" key="1">
    <source>
        <dbReference type="SAM" id="SignalP"/>
    </source>
</evidence>
<dbReference type="Proteomes" id="UP000799750">
    <property type="component" value="Unassembled WGS sequence"/>
</dbReference>